<dbReference type="RefSeq" id="XP_018025497.2">
    <property type="nucleotide sequence ID" value="XM_018170008.2"/>
</dbReference>
<evidence type="ECO:0000256" key="1">
    <source>
        <dbReference type="SAM" id="MobiDB-lite"/>
    </source>
</evidence>
<dbReference type="KEGG" id="hazt:108681041"/>
<keyword evidence="2" id="KW-1185">Reference proteome</keyword>
<feature type="compositionally biased region" description="Polar residues" evidence="1">
    <location>
        <begin position="225"/>
        <end position="234"/>
    </location>
</feature>
<reference evidence="3" key="1">
    <citation type="submission" date="2025-08" db="UniProtKB">
        <authorList>
            <consortium name="RefSeq"/>
        </authorList>
    </citation>
    <scope>IDENTIFICATION</scope>
    <source>
        <tissue evidence="3">Whole organism</tissue>
    </source>
</reference>
<evidence type="ECO:0000313" key="3">
    <source>
        <dbReference type="RefSeq" id="XP_018025497.2"/>
    </source>
</evidence>
<feature type="compositionally biased region" description="Basic and acidic residues" evidence="1">
    <location>
        <begin position="137"/>
        <end position="146"/>
    </location>
</feature>
<feature type="region of interest" description="Disordered" evidence="1">
    <location>
        <begin position="136"/>
        <end position="157"/>
    </location>
</feature>
<accession>A0A8B7PJ34</accession>
<dbReference type="GeneID" id="108681041"/>
<sequence length="234" mass="24624">MHTVKAPNTAPATMAATRSVLLVFTLVIVSRSLVASERHLNLTRNPVFKVERDHTKSNAMRPAVVDVASGATDDEIGATYVSPDADEVTESTTDVSASVADLAADVPAVSVASVAADEASTAAIVEDVPARATAPEHVNDEADGHADTSSLPDDVSAREAHVSSAEFVRGAAFLYADDKPWSSENFLDLLGVEPALELTTASVLIAPGRQQRGRAHAGKKEKPSDNVTSHYFHD</sequence>
<proteinExistence type="predicted"/>
<name>A0A8B7PJ34_HYAAZ</name>
<feature type="region of interest" description="Disordered" evidence="1">
    <location>
        <begin position="207"/>
        <end position="234"/>
    </location>
</feature>
<protein>
    <submittedName>
        <fullName evidence="3">Uncharacterized protein LOC108681041</fullName>
    </submittedName>
</protein>
<evidence type="ECO:0000313" key="2">
    <source>
        <dbReference type="Proteomes" id="UP000694843"/>
    </source>
</evidence>
<dbReference type="AlphaFoldDB" id="A0A8B7PJ34"/>
<organism evidence="2 3">
    <name type="scientific">Hyalella azteca</name>
    <name type="common">Amphipod</name>
    <dbReference type="NCBI Taxonomy" id="294128"/>
    <lineage>
        <taxon>Eukaryota</taxon>
        <taxon>Metazoa</taxon>
        <taxon>Ecdysozoa</taxon>
        <taxon>Arthropoda</taxon>
        <taxon>Crustacea</taxon>
        <taxon>Multicrustacea</taxon>
        <taxon>Malacostraca</taxon>
        <taxon>Eumalacostraca</taxon>
        <taxon>Peracarida</taxon>
        <taxon>Amphipoda</taxon>
        <taxon>Senticaudata</taxon>
        <taxon>Talitrida</taxon>
        <taxon>Talitroidea</taxon>
        <taxon>Hyalellidae</taxon>
        <taxon>Hyalella</taxon>
    </lineage>
</organism>
<gene>
    <name evidence="3" type="primary">LOC108681041</name>
</gene>
<dbReference type="Proteomes" id="UP000694843">
    <property type="component" value="Unplaced"/>
</dbReference>